<proteinExistence type="predicted"/>
<protein>
    <submittedName>
        <fullName evidence="6">DNA-binding transcriptional regulator, AcrR family</fullName>
    </submittedName>
</protein>
<organism evidence="6 7">
    <name type="scientific">Parafrankia irregularis</name>
    <dbReference type="NCBI Taxonomy" id="795642"/>
    <lineage>
        <taxon>Bacteria</taxon>
        <taxon>Bacillati</taxon>
        <taxon>Actinomycetota</taxon>
        <taxon>Actinomycetes</taxon>
        <taxon>Frankiales</taxon>
        <taxon>Frankiaceae</taxon>
        <taxon>Parafrankia</taxon>
    </lineage>
</organism>
<dbReference type="AlphaFoldDB" id="A0A0S4QYS1"/>
<evidence type="ECO:0000313" key="6">
    <source>
        <dbReference type="EMBL" id="CUU60361.1"/>
    </source>
</evidence>
<dbReference type="Proteomes" id="UP000198802">
    <property type="component" value="Unassembled WGS sequence"/>
</dbReference>
<dbReference type="RefSeq" id="WP_091285128.1">
    <property type="nucleotide sequence ID" value="NZ_FAOZ01000038.1"/>
</dbReference>
<dbReference type="EMBL" id="FAOZ01000038">
    <property type="protein sequence ID" value="CUU60361.1"/>
    <property type="molecule type" value="Genomic_DNA"/>
</dbReference>
<evidence type="ECO:0000256" key="2">
    <source>
        <dbReference type="ARBA" id="ARBA00023125"/>
    </source>
</evidence>
<keyword evidence="2 4" id="KW-0238">DNA-binding</keyword>
<dbReference type="PANTHER" id="PTHR30055">
    <property type="entry name" value="HTH-TYPE TRANSCRIPTIONAL REGULATOR RUTR"/>
    <property type="match status" value="1"/>
</dbReference>
<feature type="domain" description="HTH tetR-type" evidence="5">
    <location>
        <begin position="28"/>
        <end position="88"/>
    </location>
</feature>
<dbReference type="InterPro" id="IPR001647">
    <property type="entry name" value="HTH_TetR"/>
</dbReference>
<dbReference type="GO" id="GO:0003700">
    <property type="term" value="F:DNA-binding transcription factor activity"/>
    <property type="evidence" value="ECO:0007669"/>
    <property type="project" value="TreeGrafter"/>
</dbReference>
<keyword evidence="7" id="KW-1185">Reference proteome</keyword>
<dbReference type="PANTHER" id="PTHR30055:SF234">
    <property type="entry name" value="HTH-TYPE TRANSCRIPTIONAL REGULATOR BETI"/>
    <property type="match status" value="1"/>
</dbReference>
<sequence>MTVITGDEDGGQRAPGWWGSDSALLDDEEARRRLVAATVRCVLRRGSGRIRVEEVAVEAGVSRSTVYRYFKTRDELILAVLLSRVDAAMSGVLGGLRDPRDAAGSLVAVFVDSMAMVNKDTISEALFSEGGRSAVELRELTAEPIVDAVYRHLEPLLNRWSESGQLYEDLDVRETVRWLIAVGSILMVPPWSTWSPQQQRVFVNSHVVRALVRPS</sequence>
<evidence type="ECO:0000313" key="7">
    <source>
        <dbReference type="Proteomes" id="UP000198802"/>
    </source>
</evidence>
<dbReference type="PROSITE" id="PS50977">
    <property type="entry name" value="HTH_TETR_2"/>
    <property type="match status" value="1"/>
</dbReference>
<evidence type="ECO:0000256" key="3">
    <source>
        <dbReference type="ARBA" id="ARBA00023163"/>
    </source>
</evidence>
<dbReference type="InterPro" id="IPR050109">
    <property type="entry name" value="HTH-type_TetR-like_transc_reg"/>
</dbReference>
<evidence type="ECO:0000256" key="1">
    <source>
        <dbReference type="ARBA" id="ARBA00023015"/>
    </source>
</evidence>
<dbReference type="Pfam" id="PF00440">
    <property type="entry name" value="TetR_N"/>
    <property type="match status" value="1"/>
</dbReference>
<reference evidence="7" key="1">
    <citation type="submission" date="2015-11" db="EMBL/GenBank/DDBJ databases">
        <authorList>
            <person name="Varghese N."/>
        </authorList>
    </citation>
    <scope>NUCLEOTIDE SEQUENCE [LARGE SCALE GENOMIC DNA]</scope>
    <source>
        <strain evidence="7">DSM 45899</strain>
    </source>
</reference>
<evidence type="ECO:0000256" key="4">
    <source>
        <dbReference type="PROSITE-ProRule" id="PRU00335"/>
    </source>
</evidence>
<dbReference type="Gene3D" id="1.10.357.10">
    <property type="entry name" value="Tetracycline Repressor, domain 2"/>
    <property type="match status" value="1"/>
</dbReference>
<dbReference type="InterPro" id="IPR009057">
    <property type="entry name" value="Homeodomain-like_sf"/>
</dbReference>
<evidence type="ECO:0000259" key="5">
    <source>
        <dbReference type="PROSITE" id="PS50977"/>
    </source>
</evidence>
<gene>
    <name evidence="6" type="ORF">Ga0074812_13876</name>
</gene>
<keyword evidence="3" id="KW-0804">Transcription</keyword>
<name>A0A0S4QYS1_9ACTN</name>
<keyword evidence="1" id="KW-0805">Transcription regulation</keyword>
<dbReference type="GO" id="GO:0000976">
    <property type="term" value="F:transcription cis-regulatory region binding"/>
    <property type="evidence" value="ECO:0007669"/>
    <property type="project" value="TreeGrafter"/>
</dbReference>
<dbReference type="SUPFAM" id="SSF46689">
    <property type="entry name" value="Homeodomain-like"/>
    <property type="match status" value="1"/>
</dbReference>
<accession>A0A0S4QYS1</accession>
<feature type="DNA-binding region" description="H-T-H motif" evidence="4">
    <location>
        <begin position="51"/>
        <end position="70"/>
    </location>
</feature>
<dbReference type="PRINTS" id="PR00455">
    <property type="entry name" value="HTHTETR"/>
</dbReference>